<feature type="region of interest" description="Disordered" evidence="1">
    <location>
        <begin position="1"/>
        <end position="88"/>
    </location>
</feature>
<feature type="region of interest" description="Disordered" evidence="1">
    <location>
        <begin position="324"/>
        <end position="365"/>
    </location>
</feature>
<feature type="compositionally biased region" description="Low complexity" evidence="1">
    <location>
        <begin position="325"/>
        <end position="350"/>
    </location>
</feature>
<accession>A0A511KCL8</accession>
<sequence>MARAQKRRVADSDAEEESSGSATDYEDRRAHKTQKKSTGKKKDSGKAAKGKGKGKSRARDESDEEEDDATDSSEDDGAGKGKKGELTDDEKKHYIQGMVRYILFNESHRRILKREDIIKNVLVEGRGRHFNNLLPKVQKILKDVLGLELVLLRQKETATGKNQAKSWLLRSALPQPLVRHSVSHLYSTLSSEPSTDLVQSGGKRSLRAELAAWEADGDDDDDEDDQDGAVMRDVKREEGEVYALLGIVLALILVNGKVLGDGESALSSLAADGIQDQLISYLRRLALTPSTMLPSSLASAHPTSHTLSTFLNNLVKQHYLERSKTGQTGATQGATQAKSGRATTQRTQRTNAEGGKTESGDPSIEWRWGPRAEAEIGELGIGKFVEAIFMSQSEVASGKNGRSKGKGKTGEKFLAEVARSAGVKALAGPEVRARNDDE</sequence>
<evidence type="ECO:0000259" key="2">
    <source>
        <dbReference type="SMART" id="SM01373"/>
    </source>
</evidence>
<feature type="domain" description="MAGE" evidence="2">
    <location>
        <begin position="98"/>
        <end position="381"/>
    </location>
</feature>
<proteinExistence type="predicted"/>
<dbReference type="PANTHER" id="PTHR11736:SF14">
    <property type="entry name" value="NSE3 HOMOLOG, SMC5-SMC6 COMPLEX COMPONENT"/>
    <property type="match status" value="1"/>
</dbReference>
<dbReference type="Gene3D" id="1.10.10.1200">
    <property type="entry name" value="MAGE homology domain, winged helix WH1 motif"/>
    <property type="match status" value="1"/>
</dbReference>
<dbReference type="SMART" id="SM01373">
    <property type="entry name" value="MAGE"/>
    <property type="match status" value="1"/>
</dbReference>
<dbReference type="InterPro" id="IPR002190">
    <property type="entry name" value="MHD_dom"/>
</dbReference>
<feature type="compositionally biased region" description="Acidic residues" evidence="1">
    <location>
        <begin position="61"/>
        <end position="76"/>
    </location>
</feature>
<dbReference type="GO" id="GO:0006281">
    <property type="term" value="P:DNA repair"/>
    <property type="evidence" value="ECO:0007669"/>
    <property type="project" value="TreeGrafter"/>
</dbReference>
<dbReference type="AlphaFoldDB" id="A0A511KCL8"/>
<feature type="compositionally biased region" description="Basic residues" evidence="1">
    <location>
        <begin position="30"/>
        <end position="39"/>
    </location>
</feature>
<dbReference type="OrthoDB" id="205198at2759"/>
<evidence type="ECO:0000313" key="3">
    <source>
        <dbReference type="EMBL" id="GEM08130.1"/>
    </source>
</evidence>
<dbReference type="InterPro" id="IPR037445">
    <property type="entry name" value="MAGE"/>
</dbReference>
<dbReference type="GO" id="GO:0005634">
    <property type="term" value="C:nucleus"/>
    <property type="evidence" value="ECO:0007669"/>
    <property type="project" value="TreeGrafter"/>
</dbReference>
<comment type="caution">
    <text evidence="3">The sequence shown here is derived from an EMBL/GenBank/DDBJ whole genome shotgun (WGS) entry which is preliminary data.</text>
</comment>
<organism evidence="3 4">
    <name type="scientific">Rhodotorula toruloides</name>
    <name type="common">Yeast</name>
    <name type="synonym">Rhodosporidium toruloides</name>
    <dbReference type="NCBI Taxonomy" id="5286"/>
    <lineage>
        <taxon>Eukaryota</taxon>
        <taxon>Fungi</taxon>
        <taxon>Dikarya</taxon>
        <taxon>Basidiomycota</taxon>
        <taxon>Pucciniomycotina</taxon>
        <taxon>Microbotryomycetes</taxon>
        <taxon>Sporidiobolales</taxon>
        <taxon>Sporidiobolaceae</taxon>
        <taxon>Rhodotorula</taxon>
    </lineage>
</organism>
<feature type="compositionally biased region" description="Basic and acidic residues" evidence="1">
    <location>
        <begin position="77"/>
        <end position="88"/>
    </location>
</feature>
<protein>
    <submittedName>
        <fullName evidence="3">MAGE family protein</fullName>
    </submittedName>
</protein>
<gene>
    <name evidence="3" type="ORF">Rt10032_c04g2147</name>
</gene>
<evidence type="ECO:0000256" key="1">
    <source>
        <dbReference type="SAM" id="MobiDB-lite"/>
    </source>
</evidence>
<reference evidence="3 4" key="1">
    <citation type="submission" date="2019-07" db="EMBL/GenBank/DDBJ databases">
        <title>Rhodotorula toruloides NBRC10032 genome sequencing.</title>
        <authorList>
            <person name="Shida Y."/>
            <person name="Takaku H."/>
            <person name="Ogasawara W."/>
            <person name="Mori K."/>
        </authorList>
    </citation>
    <scope>NUCLEOTIDE SEQUENCE [LARGE SCALE GENOMIC DNA]</scope>
    <source>
        <strain evidence="3 4">NBRC10032</strain>
    </source>
</reference>
<name>A0A511KCL8_RHOTO</name>
<dbReference type="InterPro" id="IPR041898">
    <property type="entry name" value="MAGE_WH1"/>
</dbReference>
<evidence type="ECO:0000313" key="4">
    <source>
        <dbReference type="Proteomes" id="UP000321518"/>
    </source>
</evidence>
<dbReference type="EMBL" id="BJWK01000004">
    <property type="protein sequence ID" value="GEM08130.1"/>
    <property type="molecule type" value="Genomic_DNA"/>
</dbReference>
<dbReference type="Gene3D" id="1.10.10.1210">
    <property type="entry name" value="MAGE homology domain, winged helix WH2 motif"/>
    <property type="match status" value="1"/>
</dbReference>
<dbReference type="Proteomes" id="UP000321518">
    <property type="component" value="Unassembled WGS sequence"/>
</dbReference>
<dbReference type="Pfam" id="PF01454">
    <property type="entry name" value="MAGE"/>
    <property type="match status" value="1"/>
</dbReference>
<dbReference type="PANTHER" id="PTHR11736">
    <property type="entry name" value="MELANOMA-ASSOCIATED ANTIGEN MAGE ANTIGEN"/>
    <property type="match status" value="1"/>
</dbReference>
<dbReference type="InterPro" id="IPR041899">
    <property type="entry name" value="MAGE_WH2"/>
</dbReference>